<keyword evidence="2" id="KW-1185">Reference proteome</keyword>
<dbReference type="EMBL" id="CM039171">
    <property type="protein sequence ID" value="KAH9796539.1"/>
    <property type="molecule type" value="Genomic_DNA"/>
</dbReference>
<organism evidence="1 2">
    <name type="scientific">Citrus sinensis</name>
    <name type="common">Sweet orange</name>
    <name type="synonym">Citrus aurantium var. sinensis</name>
    <dbReference type="NCBI Taxonomy" id="2711"/>
    <lineage>
        <taxon>Eukaryota</taxon>
        <taxon>Viridiplantae</taxon>
        <taxon>Streptophyta</taxon>
        <taxon>Embryophyta</taxon>
        <taxon>Tracheophyta</taxon>
        <taxon>Spermatophyta</taxon>
        <taxon>Magnoliopsida</taxon>
        <taxon>eudicotyledons</taxon>
        <taxon>Gunneridae</taxon>
        <taxon>Pentapetalae</taxon>
        <taxon>rosids</taxon>
        <taxon>malvids</taxon>
        <taxon>Sapindales</taxon>
        <taxon>Rutaceae</taxon>
        <taxon>Aurantioideae</taxon>
        <taxon>Citrus</taxon>
    </lineage>
</organism>
<comment type="caution">
    <text evidence="1">The sequence shown here is derived from an EMBL/GenBank/DDBJ whole genome shotgun (WGS) entry which is preliminary data.</text>
</comment>
<proteinExistence type="predicted"/>
<sequence>MLSIFTDANPLDIACSNTSYAPNSPFESNLKLLLESIATNTSQGFYNLSIGDDPNRVFGRALCRGDVNGTVCQNCLENARHEILKNCKTAEEAIIWYELCQIQYSYRKFLVMVYAGQYAEKWNNQWKSVSNPARFIEVLTYLMTNLSIEASSDPAMFAVGEVKFPKRKTIYGLVQCTRDINSRDCNDCLTGALGDLKACCGAREAGIIVNENCNLRFQLSLFYNASTRIALTYPTSTDGKWKTGMVVAVAFISTFVLVVLIGSYVVHLRRKKGAKNDEKRSQRGLLHELAGPISVSLTQEGDLVSSEELPFVHLAVIKAATDGFSDSNKLGQGGFGTVYKGVLPNGKEVAVKRLSRKSWQGLEEFKNEIILIAKLQHRNLVRLVGCGIEGEEKLLIYELMPNRSLDCFIFDSERRLQLNWNTCYNIIGGISKGLLYLHEDSRLKIIHRDLKPSNVLLDKDMVAKISDFGMARIFCENQKTANTRRVVGTYGYMAPEYAMEGLFSVKSDVFSFGVIVLEIISGKRNSGFYLTGHAQTLLAYVWQLWKEGKEMEFVDPLLMKSSSIPQVVRCIHIGLLCVQEDPAVRPTMSNVVALLGSESIALSEPRQPPFPVGRTIVLAEQPSTKDPSVCHDLTVSTLSPR</sequence>
<protein>
    <submittedName>
        <fullName evidence="1">Cysteine-rich receptor-like protein kinase 8</fullName>
    </submittedName>
</protein>
<dbReference type="Proteomes" id="UP000829398">
    <property type="component" value="Chromosome 2"/>
</dbReference>
<reference evidence="2" key="1">
    <citation type="journal article" date="2023" name="Hortic. Res.">
        <title>A chromosome-level phased genome enabling allele-level studies in sweet orange: a case study on citrus Huanglongbing tolerance.</title>
        <authorList>
            <person name="Wu B."/>
            <person name="Yu Q."/>
            <person name="Deng Z."/>
            <person name="Duan Y."/>
            <person name="Luo F."/>
            <person name="Gmitter F. Jr."/>
        </authorList>
    </citation>
    <scope>NUCLEOTIDE SEQUENCE [LARGE SCALE GENOMIC DNA]</scope>
    <source>
        <strain evidence="2">cv. Valencia</strain>
    </source>
</reference>
<name>A0ACB8NFC0_CITSI</name>
<gene>
    <name evidence="1" type="ORF">KPL71_005566</name>
</gene>
<evidence type="ECO:0000313" key="2">
    <source>
        <dbReference type="Proteomes" id="UP000829398"/>
    </source>
</evidence>
<evidence type="ECO:0000313" key="1">
    <source>
        <dbReference type="EMBL" id="KAH9796539.1"/>
    </source>
</evidence>
<accession>A0ACB8NFC0</accession>